<keyword evidence="2" id="KW-1185">Reference proteome</keyword>
<comment type="caution">
    <text evidence="1">The sequence shown here is derived from an EMBL/GenBank/DDBJ whole genome shotgun (WGS) entry which is preliminary data.</text>
</comment>
<organism evidence="1 2">
    <name type="scientific">Pseudonocardia charpentierae</name>
    <dbReference type="NCBI Taxonomy" id="3075545"/>
    <lineage>
        <taxon>Bacteria</taxon>
        <taxon>Bacillati</taxon>
        <taxon>Actinomycetota</taxon>
        <taxon>Actinomycetes</taxon>
        <taxon>Pseudonocardiales</taxon>
        <taxon>Pseudonocardiaceae</taxon>
        <taxon>Pseudonocardia</taxon>
    </lineage>
</organism>
<accession>A0ABU2NGL1</accession>
<dbReference type="Proteomes" id="UP001183202">
    <property type="component" value="Unassembled WGS sequence"/>
</dbReference>
<gene>
    <name evidence="1" type="ORF">RM445_26695</name>
</gene>
<reference evidence="2" key="1">
    <citation type="submission" date="2023-07" db="EMBL/GenBank/DDBJ databases">
        <title>30 novel species of actinomycetes from the DSMZ collection.</title>
        <authorList>
            <person name="Nouioui I."/>
        </authorList>
    </citation>
    <scope>NUCLEOTIDE SEQUENCE [LARGE SCALE GENOMIC DNA]</scope>
    <source>
        <strain evidence="2">DSM 45834</strain>
    </source>
</reference>
<dbReference type="RefSeq" id="WP_311559620.1">
    <property type="nucleotide sequence ID" value="NZ_JAVREJ010000026.1"/>
</dbReference>
<protein>
    <submittedName>
        <fullName evidence="1">Uncharacterized protein</fullName>
    </submittedName>
</protein>
<name>A0ABU2NGL1_9PSEU</name>
<sequence>MLQTDRATRVKLSLPPYVAEMLTGWAVFELQVTPEEVLEALAEELCGNEQLRAFVAGLVAN</sequence>
<evidence type="ECO:0000313" key="1">
    <source>
        <dbReference type="EMBL" id="MDT0353107.1"/>
    </source>
</evidence>
<evidence type="ECO:0000313" key="2">
    <source>
        <dbReference type="Proteomes" id="UP001183202"/>
    </source>
</evidence>
<dbReference type="EMBL" id="JAVREJ010000026">
    <property type="protein sequence ID" value="MDT0353107.1"/>
    <property type="molecule type" value="Genomic_DNA"/>
</dbReference>
<proteinExistence type="predicted"/>